<feature type="compositionally biased region" description="Basic residues" evidence="1">
    <location>
        <begin position="49"/>
        <end position="58"/>
    </location>
</feature>
<feature type="signal peptide" evidence="2">
    <location>
        <begin position="1"/>
        <end position="23"/>
    </location>
</feature>
<feature type="chain" id="PRO_5045637107" description="Secreted protein" evidence="2">
    <location>
        <begin position="24"/>
        <end position="309"/>
    </location>
</feature>
<dbReference type="InterPro" id="IPR025649">
    <property type="entry name" value="DUF4360"/>
</dbReference>
<evidence type="ECO:0000313" key="4">
    <source>
        <dbReference type="Proteomes" id="UP001501147"/>
    </source>
</evidence>
<name>A0ABP9B1R2_9ACTN</name>
<reference evidence="4" key="1">
    <citation type="journal article" date="2019" name="Int. J. Syst. Evol. Microbiol.">
        <title>The Global Catalogue of Microorganisms (GCM) 10K type strain sequencing project: providing services to taxonomists for standard genome sequencing and annotation.</title>
        <authorList>
            <consortium name="The Broad Institute Genomics Platform"/>
            <consortium name="The Broad Institute Genome Sequencing Center for Infectious Disease"/>
            <person name="Wu L."/>
            <person name="Ma J."/>
        </authorList>
    </citation>
    <scope>NUCLEOTIDE SEQUENCE [LARGE SCALE GENOMIC DNA]</scope>
    <source>
        <strain evidence="4">JCM 18324</strain>
    </source>
</reference>
<comment type="caution">
    <text evidence="3">The sequence shown here is derived from an EMBL/GenBank/DDBJ whole genome shotgun (WGS) entry which is preliminary data.</text>
</comment>
<keyword evidence="2" id="KW-0732">Signal</keyword>
<dbReference type="PANTHER" id="PTHR38847">
    <property type="match status" value="1"/>
</dbReference>
<feature type="compositionally biased region" description="Basic and acidic residues" evidence="1">
    <location>
        <begin position="59"/>
        <end position="72"/>
    </location>
</feature>
<dbReference type="Proteomes" id="UP001501147">
    <property type="component" value="Unassembled WGS sequence"/>
</dbReference>
<dbReference type="Pfam" id="PF14273">
    <property type="entry name" value="DUF4360"/>
    <property type="match status" value="1"/>
</dbReference>
<keyword evidence="4" id="KW-1185">Reference proteome</keyword>
<accession>A0ABP9B1R2</accession>
<feature type="region of interest" description="Disordered" evidence="1">
    <location>
        <begin position="49"/>
        <end position="90"/>
    </location>
</feature>
<dbReference type="EMBL" id="BAABJV010000014">
    <property type="protein sequence ID" value="GAA4789420.1"/>
    <property type="molecule type" value="Genomic_DNA"/>
</dbReference>
<evidence type="ECO:0000313" key="3">
    <source>
        <dbReference type="EMBL" id="GAA4789420.1"/>
    </source>
</evidence>
<organism evidence="3 4">
    <name type="scientific">Streptomyces sanyensis</name>
    <dbReference type="NCBI Taxonomy" id="568869"/>
    <lineage>
        <taxon>Bacteria</taxon>
        <taxon>Bacillati</taxon>
        <taxon>Actinomycetota</taxon>
        <taxon>Actinomycetes</taxon>
        <taxon>Kitasatosporales</taxon>
        <taxon>Streptomycetaceae</taxon>
        <taxon>Streptomyces</taxon>
    </lineage>
</organism>
<gene>
    <name evidence="3" type="ORF">GCM10023329_46030</name>
</gene>
<protein>
    <recommendedName>
        <fullName evidence="5">Secreted protein</fullName>
    </recommendedName>
</protein>
<evidence type="ECO:0000256" key="2">
    <source>
        <dbReference type="SAM" id="SignalP"/>
    </source>
</evidence>
<evidence type="ECO:0008006" key="5">
    <source>
        <dbReference type="Google" id="ProtNLM"/>
    </source>
</evidence>
<evidence type="ECO:0000256" key="1">
    <source>
        <dbReference type="SAM" id="MobiDB-lite"/>
    </source>
</evidence>
<proteinExistence type="predicted"/>
<dbReference type="PANTHER" id="PTHR38847:SF1">
    <property type="entry name" value="PSEUDOURIDINE SYNTHASE RSUA_RLUA-LIKE DOMAIN-CONTAINING PROTEIN"/>
    <property type="match status" value="1"/>
</dbReference>
<sequence length="309" mass="32136">MAGAALVRGARGFLAFDALPVLAAGSAPCTAAAEATNVMCMIIQPSAGRRSHTARSIRRKQDGRSPAGERPHPPPGPAPATAPDRVTPATDGRRMRAPILVGGAVAALFASALPAEAGPTIPDPPSDKIVIDVATVNGSGCPLGTAAVAVSEDNTAFTVTYSDYLAQVGGGAPPTAARKNCQLSLLVHVPGGFTYAIASADYRGYASLQPGAHSTEKASYYFQGSPNTESRSHVFDGPYEDNWQATDETDWAQLVWAPCGVQRNFNINTEIRVSAGTSDPAATSYMTMDSTDGDISTIYHLAWKECPGT</sequence>